<gene>
    <name evidence="7" type="ORF">D6858_06540</name>
</gene>
<evidence type="ECO:0000256" key="1">
    <source>
        <dbReference type="ARBA" id="ARBA00022670"/>
    </source>
</evidence>
<comment type="caution">
    <text evidence="7">The sequence shown here is derived from an EMBL/GenBank/DDBJ whole genome shotgun (WGS) entry which is preliminary data.</text>
</comment>
<dbReference type="Gene3D" id="3.40.390.10">
    <property type="entry name" value="Collagenase (Catalytic Domain)"/>
    <property type="match status" value="1"/>
</dbReference>
<dbReference type="Proteomes" id="UP000284322">
    <property type="component" value="Unassembled WGS sequence"/>
</dbReference>
<keyword evidence="2" id="KW-0479">Metal-binding</keyword>
<keyword evidence="1" id="KW-0645">Protease</keyword>
<proteinExistence type="predicted"/>
<dbReference type="SUPFAM" id="SSF55486">
    <property type="entry name" value="Metalloproteases ('zincins'), catalytic domain"/>
    <property type="match status" value="1"/>
</dbReference>
<protein>
    <recommendedName>
        <fullName evidence="6">Peptidase M10 metallopeptidase domain-containing protein</fullName>
    </recommendedName>
</protein>
<dbReference type="GO" id="GO:0004222">
    <property type="term" value="F:metalloendopeptidase activity"/>
    <property type="evidence" value="ECO:0007669"/>
    <property type="project" value="InterPro"/>
</dbReference>
<feature type="signal peptide" evidence="5">
    <location>
        <begin position="1"/>
        <end position="27"/>
    </location>
</feature>
<dbReference type="GO" id="GO:0031012">
    <property type="term" value="C:extracellular matrix"/>
    <property type="evidence" value="ECO:0007669"/>
    <property type="project" value="InterPro"/>
</dbReference>
<sequence length="232" mass="25230">MRIFPSLALTASVIVGTAAFWPSEVEANNCKYSSTNKNCPDVANQWTWGRQDASSLRFTINDSVPSACQSPAYAALNTWNSSTFRFSFVWGGYTTTESRVKQGEYLAPTSANRIDTVDINVGETLSYAAASTQFDWGTYNSAAGRYNLKDGDIQIAPGTLTSAYCGSGSTPNNMKDFRGLVAHELGHAVGLGHKLTSQTISDVMYGWSIDGPRPTVLSTPDRESAEYLYGRR</sequence>
<dbReference type="GO" id="GO:0008270">
    <property type="term" value="F:zinc ion binding"/>
    <property type="evidence" value="ECO:0007669"/>
    <property type="project" value="InterPro"/>
</dbReference>
<dbReference type="RefSeq" id="WP_120108449.1">
    <property type="nucleotide sequence ID" value="NZ_RAHJ01000018.1"/>
</dbReference>
<evidence type="ECO:0000256" key="2">
    <source>
        <dbReference type="ARBA" id="ARBA00022723"/>
    </source>
</evidence>
<accession>A0A419R1H2</accession>
<name>A0A419R1H2_9SPHN</name>
<dbReference type="PRINTS" id="PR00138">
    <property type="entry name" value="MATRIXIN"/>
</dbReference>
<evidence type="ECO:0000259" key="6">
    <source>
        <dbReference type="Pfam" id="PF00413"/>
    </source>
</evidence>
<evidence type="ECO:0000313" key="8">
    <source>
        <dbReference type="Proteomes" id="UP000284322"/>
    </source>
</evidence>
<reference evidence="7 8" key="1">
    <citation type="submission" date="2018-09" db="EMBL/GenBank/DDBJ databases">
        <title>Altererythrobacter sp.Ery1 and Ery12, the genome sequencing of novel strains in genus Alterythrobacter.</title>
        <authorList>
            <person name="Cheng H."/>
            <person name="Wu Y.-H."/>
            <person name="Fang C."/>
            <person name="Xu X.-W."/>
        </authorList>
    </citation>
    <scope>NUCLEOTIDE SEQUENCE [LARGE SCALE GENOMIC DNA]</scope>
    <source>
        <strain evidence="7 8">Ery12</strain>
    </source>
</reference>
<feature type="chain" id="PRO_5019070850" description="Peptidase M10 metallopeptidase domain-containing protein" evidence="5">
    <location>
        <begin position="28"/>
        <end position="232"/>
    </location>
</feature>
<keyword evidence="4" id="KW-0862">Zinc</keyword>
<keyword evidence="5" id="KW-0732">Signal</keyword>
<dbReference type="InterPro" id="IPR021190">
    <property type="entry name" value="Pept_M10A"/>
</dbReference>
<keyword evidence="8" id="KW-1185">Reference proteome</keyword>
<dbReference type="InterPro" id="IPR001818">
    <property type="entry name" value="Pept_M10_metallopeptidase"/>
</dbReference>
<keyword evidence="3" id="KW-0378">Hydrolase</keyword>
<dbReference type="OrthoDB" id="7433424at2"/>
<evidence type="ECO:0000256" key="5">
    <source>
        <dbReference type="SAM" id="SignalP"/>
    </source>
</evidence>
<feature type="domain" description="Peptidase M10 metallopeptidase" evidence="6">
    <location>
        <begin position="142"/>
        <end position="230"/>
    </location>
</feature>
<dbReference type="EMBL" id="RAHJ01000018">
    <property type="protein sequence ID" value="RJX67659.1"/>
    <property type="molecule type" value="Genomic_DNA"/>
</dbReference>
<evidence type="ECO:0000256" key="4">
    <source>
        <dbReference type="ARBA" id="ARBA00022833"/>
    </source>
</evidence>
<dbReference type="GO" id="GO:0006508">
    <property type="term" value="P:proteolysis"/>
    <property type="evidence" value="ECO:0007669"/>
    <property type="project" value="UniProtKB-KW"/>
</dbReference>
<dbReference type="InterPro" id="IPR024079">
    <property type="entry name" value="MetalloPept_cat_dom_sf"/>
</dbReference>
<evidence type="ECO:0000313" key="7">
    <source>
        <dbReference type="EMBL" id="RJX67659.1"/>
    </source>
</evidence>
<dbReference type="AlphaFoldDB" id="A0A419R1H2"/>
<evidence type="ECO:0000256" key="3">
    <source>
        <dbReference type="ARBA" id="ARBA00022801"/>
    </source>
</evidence>
<organism evidence="7 8">
    <name type="scientific">Tsuneonella suprasediminis</name>
    <dbReference type="NCBI Taxonomy" id="2306996"/>
    <lineage>
        <taxon>Bacteria</taxon>
        <taxon>Pseudomonadati</taxon>
        <taxon>Pseudomonadota</taxon>
        <taxon>Alphaproteobacteria</taxon>
        <taxon>Sphingomonadales</taxon>
        <taxon>Erythrobacteraceae</taxon>
        <taxon>Tsuneonella</taxon>
    </lineage>
</organism>
<dbReference type="Pfam" id="PF00413">
    <property type="entry name" value="Peptidase_M10"/>
    <property type="match status" value="1"/>
</dbReference>